<feature type="region of interest" description="Disordered" evidence="1">
    <location>
        <begin position="31"/>
        <end position="79"/>
    </location>
</feature>
<evidence type="ECO:0000256" key="1">
    <source>
        <dbReference type="SAM" id="MobiDB-lite"/>
    </source>
</evidence>
<evidence type="ECO:0000313" key="4">
    <source>
        <dbReference type="Proteomes" id="UP001176961"/>
    </source>
</evidence>
<reference evidence="3" key="1">
    <citation type="submission" date="2023-07" db="EMBL/GenBank/DDBJ databases">
        <authorList>
            <consortium name="CYATHOMIX"/>
        </authorList>
    </citation>
    <scope>NUCLEOTIDE SEQUENCE</scope>
    <source>
        <strain evidence="3">N/A</strain>
    </source>
</reference>
<keyword evidence="2" id="KW-1133">Transmembrane helix</keyword>
<evidence type="ECO:0000313" key="3">
    <source>
        <dbReference type="EMBL" id="CAJ0588913.1"/>
    </source>
</evidence>
<protein>
    <submittedName>
        <fullName evidence="3">Uncharacterized protein</fullName>
    </submittedName>
</protein>
<accession>A0AA36DM20</accession>
<feature type="transmembrane region" description="Helical" evidence="2">
    <location>
        <begin position="6"/>
        <end position="25"/>
    </location>
</feature>
<keyword evidence="2" id="KW-0812">Transmembrane</keyword>
<dbReference type="AlphaFoldDB" id="A0AA36DM20"/>
<name>A0AA36DM20_CYLNA</name>
<keyword evidence="2" id="KW-0472">Membrane</keyword>
<feature type="compositionally biased region" description="Low complexity" evidence="1">
    <location>
        <begin position="64"/>
        <end position="74"/>
    </location>
</feature>
<organism evidence="3 4">
    <name type="scientific">Cylicocyclus nassatus</name>
    <name type="common">Nematode worm</name>
    <dbReference type="NCBI Taxonomy" id="53992"/>
    <lineage>
        <taxon>Eukaryota</taxon>
        <taxon>Metazoa</taxon>
        <taxon>Ecdysozoa</taxon>
        <taxon>Nematoda</taxon>
        <taxon>Chromadorea</taxon>
        <taxon>Rhabditida</taxon>
        <taxon>Rhabditina</taxon>
        <taxon>Rhabditomorpha</taxon>
        <taxon>Strongyloidea</taxon>
        <taxon>Strongylidae</taxon>
        <taxon>Cylicocyclus</taxon>
    </lineage>
</organism>
<feature type="compositionally biased region" description="Basic and acidic residues" evidence="1">
    <location>
        <begin position="52"/>
        <end position="61"/>
    </location>
</feature>
<comment type="caution">
    <text evidence="3">The sequence shown here is derived from an EMBL/GenBank/DDBJ whole genome shotgun (WGS) entry which is preliminary data.</text>
</comment>
<keyword evidence="4" id="KW-1185">Reference proteome</keyword>
<sequence>MLPVLQYAIMYYHILLIFVILTAFCTGKRSKLPISPLKYDPDDPSTWATIDDTEKTSEQKAKSGKSSGKNISKSPLKSEVKTLLRAPNDMETVNDMVSAWGAVQEEQNPRSINVPVKT</sequence>
<proteinExistence type="predicted"/>
<gene>
    <name evidence="3" type="ORF">CYNAS_LOCUS896</name>
</gene>
<dbReference type="Proteomes" id="UP001176961">
    <property type="component" value="Unassembled WGS sequence"/>
</dbReference>
<dbReference type="EMBL" id="CATQJL010000001">
    <property type="protein sequence ID" value="CAJ0588913.1"/>
    <property type="molecule type" value="Genomic_DNA"/>
</dbReference>
<evidence type="ECO:0000256" key="2">
    <source>
        <dbReference type="SAM" id="Phobius"/>
    </source>
</evidence>